<evidence type="ECO:0000313" key="2">
    <source>
        <dbReference type="Proteomes" id="UP000593564"/>
    </source>
</evidence>
<gene>
    <name evidence="1" type="ORF">HYC85_031893</name>
</gene>
<reference evidence="1 2" key="2">
    <citation type="submission" date="2020-07" db="EMBL/GenBank/DDBJ databases">
        <title>Genome assembly of wild tea tree DASZ reveals pedigree and selection history of tea varieties.</title>
        <authorList>
            <person name="Zhang W."/>
        </authorList>
    </citation>
    <scope>NUCLEOTIDE SEQUENCE [LARGE SCALE GENOMIC DNA]</scope>
    <source>
        <strain evidence="2">cv. G240</strain>
        <tissue evidence="1">Leaf</tissue>
    </source>
</reference>
<protein>
    <submittedName>
        <fullName evidence="1">Uncharacterized protein</fullName>
    </submittedName>
</protein>
<name>A0A7J7FRQ6_CAMSI</name>
<dbReference type="EMBL" id="JACBKZ010000015">
    <property type="protein sequence ID" value="KAF5931020.1"/>
    <property type="molecule type" value="Genomic_DNA"/>
</dbReference>
<reference evidence="2" key="1">
    <citation type="journal article" date="2020" name="Nat. Commun.">
        <title>Genome assembly of wild tea tree DASZ reveals pedigree and selection history of tea varieties.</title>
        <authorList>
            <person name="Zhang W."/>
            <person name="Zhang Y."/>
            <person name="Qiu H."/>
            <person name="Guo Y."/>
            <person name="Wan H."/>
            <person name="Zhang X."/>
            <person name="Scossa F."/>
            <person name="Alseekh S."/>
            <person name="Zhang Q."/>
            <person name="Wang P."/>
            <person name="Xu L."/>
            <person name="Schmidt M.H."/>
            <person name="Jia X."/>
            <person name="Li D."/>
            <person name="Zhu A."/>
            <person name="Guo F."/>
            <person name="Chen W."/>
            <person name="Ni D."/>
            <person name="Usadel B."/>
            <person name="Fernie A.R."/>
            <person name="Wen W."/>
        </authorList>
    </citation>
    <scope>NUCLEOTIDE SEQUENCE [LARGE SCALE GENOMIC DNA]</scope>
    <source>
        <strain evidence="2">cv. G240</strain>
    </source>
</reference>
<keyword evidence="2" id="KW-1185">Reference proteome</keyword>
<evidence type="ECO:0000313" key="1">
    <source>
        <dbReference type="EMBL" id="KAF5931020.1"/>
    </source>
</evidence>
<comment type="caution">
    <text evidence="1">The sequence shown here is derived from an EMBL/GenBank/DDBJ whole genome shotgun (WGS) entry which is preliminary data.</text>
</comment>
<proteinExistence type="predicted"/>
<sequence>MGRKRKLKKEVCSLNHNSIVFQFDDSSPFLKVVVLDAFSTKQLFLWINKEQCKAIEIDRGVPLNFYRIINWPR</sequence>
<dbReference type="AlphaFoldDB" id="A0A7J7FRQ6"/>
<organism evidence="1 2">
    <name type="scientific">Camellia sinensis</name>
    <name type="common">Tea plant</name>
    <name type="synonym">Thea sinensis</name>
    <dbReference type="NCBI Taxonomy" id="4442"/>
    <lineage>
        <taxon>Eukaryota</taxon>
        <taxon>Viridiplantae</taxon>
        <taxon>Streptophyta</taxon>
        <taxon>Embryophyta</taxon>
        <taxon>Tracheophyta</taxon>
        <taxon>Spermatophyta</taxon>
        <taxon>Magnoliopsida</taxon>
        <taxon>eudicotyledons</taxon>
        <taxon>Gunneridae</taxon>
        <taxon>Pentapetalae</taxon>
        <taxon>asterids</taxon>
        <taxon>Ericales</taxon>
        <taxon>Theaceae</taxon>
        <taxon>Camellia</taxon>
    </lineage>
</organism>
<accession>A0A7J7FRQ6</accession>
<dbReference type="Proteomes" id="UP000593564">
    <property type="component" value="Unassembled WGS sequence"/>
</dbReference>